<accession>A0A7J9CMK3</accession>
<organism evidence="1 2">
    <name type="scientific">Gossypium gossypioides</name>
    <name type="common">Mexican cotton</name>
    <name type="synonym">Selera gossypioides</name>
    <dbReference type="NCBI Taxonomy" id="34282"/>
    <lineage>
        <taxon>Eukaryota</taxon>
        <taxon>Viridiplantae</taxon>
        <taxon>Streptophyta</taxon>
        <taxon>Embryophyta</taxon>
        <taxon>Tracheophyta</taxon>
        <taxon>Spermatophyta</taxon>
        <taxon>Magnoliopsida</taxon>
        <taxon>eudicotyledons</taxon>
        <taxon>Gunneridae</taxon>
        <taxon>Pentapetalae</taxon>
        <taxon>rosids</taxon>
        <taxon>malvids</taxon>
        <taxon>Malvales</taxon>
        <taxon>Malvaceae</taxon>
        <taxon>Malvoideae</taxon>
        <taxon>Gossypium</taxon>
    </lineage>
</organism>
<dbReference type="AlphaFoldDB" id="A0A7J9CMK3"/>
<evidence type="ECO:0000313" key="1">
    <source>
        <dbReference type="EMBL" id="MBA0749661.1"/>
    </source>
</evidence>
<sequence>MAGGVGLGDDEEFDFLEGNFKKSIVDEVPLIAFFDRIQQILIKDMTTTMVIKLLGRSIGYIGLHNRVCSLWRPCSPFQLMDIENDYFLAKFQCIEDFEKYGHVKELCSTPVEILNQVEGKELVAKSMIMDVEKTETLGTFELWMQVERKS</sequence>
<protein>
    <recommendedName>
        <fullName evidence="3">DUF4283 domain-containing protein</fullName>
    </recommendedName>
</protein>
<keyword evidence="2" id="KW-1185">Reference proteome</keyword>
<reference evidence="1 2" key="1">
    <citation type="journal article" date="2019" name="Genome Biol. Evol.">
        <title>Insights into the evolution of the New World diploid cottons (Gossypium, subgenus Houzingenia) based on genome sequencing.</title>
        <authorList>
            <person name="Grover C.E."/>
            <person name="Arick M.A. 2nd"/>
            <person name="Thrash A."/>
            <person name="Conover J.L."/>
            <person name="Sanders W.S."/>
            <person name="Peterson D.G."/>
            <person name="Frelichowski J.E."/>
            <person name="Scheffler J.A."/>
            <person name="Scheffler B.E."/>
            <person name="Wendel J.F."/>
        </authorList>
    </citation>
    <scope>NUCLEOTIDE SEQUENCE [LARGE SCALE GENOMIC DNA]</scope>
    <source>
        <strain evidence="1">5</strain>
        <tissue evidence="1">Leaf</tissue>
    </source>
</reference>
<evidence type="ECO:0000313" key="2">
    <source>
        <dbReference type="Proteomes" id="UP000593579"/>
    </source>
</evidence>
<dbReference type="EMBL" id="JABEZY010000011">
    <property type="protein sequence ID" value="MBA0749661.1"/>
    <property type="molecule type" value="Genomic_DNA"/>
</dbReference>
<dbReference type="Proteomes" id="UP000593579">
    <property type="component" value="Unassembled WGS sequence"/>
</dbReference>
<proteinExistence type="predicted"/>
<evidence type="ECO:0008006" key="3">
    <source>
        <dbReference type="Google" id="ProtNLM"/>
    </source>
</evidence>
<comment type="caution">
    <text evidence="1">The sequence shown here is derived from an EMBL/GenBank/DDBJ whole genome shotgun (WGS) entry which is preliminary data.</text>
</comment>
<name>A0A7J9CMK3_GOSGO</name>
<gene>
    <name evidence="1" type="ORF">Gogos_003561</name>
</gene>